<feature type="compositionally biased region" description="Acidic residues" evidence="1">
    <location>
        <begin position="457"/>
        <end position="473"/>
    </location>
</feature>
<dbReference type="Proteomes" id="UP000297716">
    <property type="component" value="Unassembled WGS sequence"/>
</dbReference>
<proteinExistence type="predicted"/>
<sequence>MASAESSQIGHALVGFSLYGIFPDEDVSSSHIEVGHLAPALESLAAAKSKLEADIHIINEETASDVGQWVANAKSLEDDINRTRNWASEIVRRSEAPDVSGKAIQEAADKVDFLRQESAYNNQLYNALTSIKRVSRLLDEVELARDERHILQSLHLLEEAWTALDGIPASKSCRAMKLLDIRAFELKSAVHDVLDHVWSSLVRIDAPTNQVGVYNSREDEQMSLSDAVIGLKAYKEVDKRMAVLWQGLDEALIRPRTILERGDVPAIRVENSTLALAGKADKTAPSLFQDLEFVLGYLSERLPEELVYSLSNVMMPDLIPRIVTLWLEPAVPTSLKDMDEFQKIIDATKSFCNRLEILKFCGFEELQEWVQNVPRVWLAKCRETALELIRTKLSLGLGDAKEIERVETQTVSQEEGRRLAPNSAVPTNGDGWDSAWDDSEVAANSEDLPKQPNKEDGGDDGADAWGWGDEDDNPANKTIADTNSKQNNPTEEDDPAAAWGWGDEEDPSGASKDVTVPNPSTHELTLKETYNISSMPEPVIVLISAILEDGAFLVSNEANPMAAAAAGLFSLPTLVLAMFRAVSLHYYALDTGGNMFLYNDATYLSEQLSELAKNWKARDDLVPRAKTMLRLDNDVKALQLFATRAYSSEMTTCRTILRDLLGGSQSLLQQDGLDSSNLQSQIDNAVIYVRTTAASWSTILAKSAWSQAVGSLVDTIASKLVADVMDLAGIGQDDAYNIANLITRITELDDLFLSPGAGKSAIPSTSEYASSWLRLKYLSEVLQSNLQDVKFLWMESELSLYFTVDEVVELIGLSFVDNARTREVVREIQGRPHPHDSS</sequence>
<name>A0A4Z0Z958_9PEZI</name>
<evidence type="ECO:0000259" key="2">
    <source>
        <dbReference type="Pfam" id="PF22766"/>
    </source>
</evidence>
<dbReference type="Pfam" id="PF22766">
    <property type="entry name" value="ZW10_C2"/>
    <property type="match status" value="1"/>
</dbReference>
<dbReference type="Gene3D" id="1.10.357.150">
    <property type="match status" value="1"/>
</dbReference>
<evidence type="ECO:0000313" key="4">
    <source>
        <dbReference type="Proteomes" id="UP000297716"/>
    </source>
</evidence>
<protein>
    <recommendedName>
        <fullName evidence="2">ZW10 C-terminal helical domain-containing protein</fullName>
    </recommendedName>
</protein>
<keyword evidence="4" id="KW-1185">Reference proteome</keyword>
<dbReference type="OrthoDB" id="534815at2759"/>
<dbReference type="STRING" id="37992.A0A4Z0Z958"/>
<dbReference type="InterPro" id="IPR055148">
    <property type="entry name" value="ZW10_C_2"/>
</dbReference>
<feature type="domain" description="ZW10 C-terminal helical" evidence="2">
    <location>
        <begin position="682"/>
        <end position="825"/>
    </location>
</feature>
<gene>
    <name evidence="3" type="ORF">E0Z10_g617</name>
</gene>
<dbReference type="PANTHER" id="PTHR12205">
    <property type="entry name" value="CENTROMERE/KINETOCHORE PROTEIN ZW10"/>
    <property type="match status" value="1"/>
</dbReference>
<feature type="region of interest" description="Disordered" evidence="1">
    <location>
        <begin position="406"/>
        <end position="520"/>
    </location>
</feature>
<dbReference type="GO" id="GO:0005737">
    <property type="term" value="C:cytoplasm"/>
    <property type="evidence" value="ECO:0007669"/>
    <property type="project" value="GOC"/>
</dbReference>
<reference evidence="3 4" key="1">
    <citation type="submission" date="2019-03" db="EMBL/GenBank/DDBJ databases">
        <title>Draft genome sequence of Xylaria hypoxylon DSM 108379, a ubiquitous saprotrophic-parasitic fungi on hardwood.</title>
        <authorList>
            <person name="Buettner E."/>
            <person name="Leonhardt S."/>
            <person name="Gebauer A.M."/>
            <person name="Liers C."/>
            <person name="Hofrichter M."/>
            <person name="Kellner H."/>
        </authorList>
    </citation>
    <scope>NUCLEOTIDE SEQUENCE [LARGE SCALE GENOMIC DNA]</scope>
    <source>
        <strain evidence="3 4">DSM 108379</strain>
    </source>
</reference>
<dbReference type="PANTHER" id="PTHR12205:SF0">
    <property type="entry name" value="CENTROMERE_KINETOCHORE PROTEIN ZW10 HOMOLOG"/>
    <property type="match status" value="1"/>
</dbReference>
<comment type="caution">
    <text evidence="3">The sequence shown here is derived from an EMBL/GenBank/DDBJ whole genome shotgun (WGS) entry which is preliminary data.</text>
</comment>
<feature type="compositionally biased region" description="Polar residues" evidence="1">
    <location>
        <begin position="475"/>
        <end position="489"/>
    </location>
</feature>
<dbReference type="EMBL" id="SKBN01000006">
    <property type="protein sequence ID" value="TGJ88125.1"/>
    <property type="molecule type" value="Genomic_DNA"/>
</dbReference>
<organism evidence="3 4">
    <name type="scientific">Xylaria hypoxylon</name>
    <dbReference type="NCBI Taxonomy" id="37992"/>
    <lineage>
        <taxon>Eukaryota</taxon>
        <taxon>Fungi</taxon>
        <taxon>Dikarya</taxon>
        <taxon>Ascomycota</taxon>
        <taxon>Pezizomycotina</taxon>
        <taxon>Sordariomycetes</taxon>
        <taxon>Xylariomycetidae</taxon>
        <taxon>Xylariales</taxon>
        <taxon>Xylariaceae</taxon>
        <taxon>Xylaria</taxon>
    </lineage>
</organism>
<accession>A0A4Z0Z958</accession>
<dbReference type="InterPro" id="IPR046362">
    <property type="entry name" value="Zw10/DSL1_C_sf"/>
</dbReference>
<dbReference type="GO" id="GO:0006888">
    <property type="term" value="P:endoplasmic reticulum to Golgi vesicle-mediated transport"/>
    <property type="evidence" value="ECO:0007669"/>
    <property type="project" value="TreeGrafter"/>
</dbReference>
<dbReference type="GO" id="GO:0007094">
    <property type="term" value="P:mitotic spindle assembly checkpoint signaling"/>
    <property type="evidence" value="ECO:0007669"/>
    <property type="project" value="TreeGrafter"/>
</dbReference>
<dbReference type="GO" id="GO:1990423">
    <property type="term" value="C:RZZ complex"/>
    <property type="evidence" value="ECO:0007669"/>
    <property type="project" value="TreeGrafter"/>
</dbReference>
<dbReference type="AlphaFoldDB" id="A0A4Z0Z958"/>
<feature type="compositionally biased region" description="Basic and acidic residues" evidence="1">
    <location>
        <begin position="447"/>
        <end position="456"/>
    </location>
</feature>
<evidence type="ECO:0000256" key="1">
    <source>
        <dbReference type="SAM" id="MobiDB-lite"/>
    </source>
</evidence>
<evidence type="ECO:0000313" key="3">
    <source>
        <dbReference type="EMBL" id="TGJ88125.1"/>
    </source>
</evidence>